<gene>
    <name evidence="8" type="ORF">WJX74_002893</name>
</gene>
<protein>
    <recommendedName>
        <fullName evidence="10">Gamma-secretase subunit PEN-2</fullName>
    </recommendedName>
</protein>
<evidence type="ECO:0000313" key="9">
    <source>
        <dbReference type="Proteomes" id="UP001438707"/>
    </source>
</evidence>
<accession>A0AAW1R005</accession>
<keyword evidence="6 7" id="KW-0472">Membrane</keyword>
<comment type="similarity">
    <text evidence="2">Belongs to the PEN-2 family.</text>
</comment>
<evidence type="ECO:0000313" key="8">
    <source>
        <dbReference type="EMBL" id="KAK9826991.1"/>
    </source>
</evidence>
<evidence type="ECO:0000256" key="5">
    <source>
        <dbReference type="ARBA" id="ARBA00022989"/>
    </source>
</evidence>
<evidence type="ECO:0000256" key="6">
    <source>
        <dbReference type="ARBA" id="ARBA00023136"/>
    </source>
</evidence>
<evidence type="ECO:0000256" key="1">
    <source>
        <dbReference type="ARBA" id="ARBA00004141"/>
    </source>
</evidence>
<keyword evidence="9" id="KW-1185">Reference proteome</keyword>
<dbReference type="PANTHER" id="PTHR16318:SF0">
    <property type="entry name" value="GAMMA-SECRETASE SUBUNIT PEN-2"/>
    <property type="match status" value="1"/>
</dbReference>
<dbReference type="GO" id="GO:0070765">
    <property type="term" value="C:gamma-secretase complex"/>
    <property type="evidence" value="ECO:0007669"/>
    <property type="project" value="TreeGrafter"/>
</dbReference>
<dbReference type="GO" id="GO:0007219">
    <property type="term" value="P:Notch signaling pathway"/>
    <property type="evidence" value="ECO:0007669"/>
    <property type="project" value="UniProtKB-KW"/>
</dbReference>
<dbReference type="PANTHER" id="PTHR16318">
    <property type="entry name" value="GAMMA-SECRETASE SUBUNIT PEN-2"/>
    <property type="match status" value="1"/>
</dbReference>
<feature type="transmembrane region" description="Helical" evidence="7">
    <location>
        <begin position="73"/>
        <end position="92"/>
    </location>
</feature>
<evidence type="ECO:0000256" key="3">
    <source>
        <dbReference type="ARBA" id="ARBA00022692"/>
    </source>
</evidence>
<evidence type="ECO:0008006" key="10">
    <source>
        <dbReference type="Google" id="ProtNLM"/>
    </source>
</evidence>
<keyword evidence="3 7" id="KW-0812">Transmembrane</keyword>
<evidence type="ECO:0000256" key="7">
    <source>
        <dbReference type="SAM" id="Phobius"/>
    </source>
</evidence>
<dbReference type="Proteomes" id="UP001438707">
    <property type="component" value="Unassembled WGS sequence"/>
</dbReference>
<proteinExistence type="inferred from homology"/>
<organism evidence="8 9">
    <name type="scientific">Apatococcus lobatus</name>
    <dbReference type="NCBI Taxonomy" id="904363"/>
    <lineage>
        <taxon>Eukaryota</taxon>
        <taxon>Viridiplantae</taxon>
        <taxon>Chlorophyta</taxon>
        <taxon>core chlorophytes</taxon>
        <taxon>Trebouxiophyceae</taxon>
        <taxon>Chlorellales</taxon>
        <taxon>Chlorellaceae</taxon>
        <taxon>Apatococcus</taxon>
    </lineage>
</organism>
<comment type="caution">
    <text evidence="8">The sequence shown here is derived from an EMBL/GenBank/DDBJ whole genome shotgun (WGS) entry which is preliminary data.</text>
</comment>
<sequence length="119" mass="13837">MQSEEDEDSRQTVRTVDGADMPLQQAHRLTKVFFLAGCCLLPWVWFVNVWLFWPSFRTGSDAVMAKYTRWSATGFLITSLIFLPWMLGFMIGRDRFVSHDIFVRWNAAGLNLQEWGLSL</sequence>
<dbReference type="InterPro" id="IPR019379">
    <property type="entry name" value="Gamma_Secretase_Asp_P_PEN2"/>
</dbReference>
<dbReference type="EMBL" id="JALJOS010000019">
    <property type="protein sequence ID" value="KAK9826991.1"/>
    <property type="molecule type" value="Genomic_DNA"/>
</dbReference>
<evidence type="ECO:0000256" key="4">
    <source>
        <dbReference type="ARBA" id="ARBA00022976"/>
    </source>
</evidence>
<reference evidence="8 9" key="1">
    <citation type="journal article" date="2024" name="Nat. Commun.">
        <title>Phylogenomics reveals the evolutionary origins of lichenization in chlorophyte algae.</title>
        <authorList>
            <person name="Puginier C."/>
            <person name="Libourel C."/>
            <person name="Otte J."/>
            <person name="Skaloud P."/>
            <person name="Haon M."/>
            <person name="Grisel S."/>
            <person name="Petersen M."/>
            <person name="Berrin J.G."/>
            <person name="Delaux P.M."/>
            <person name="Dal Grande F."/>
            <person name="Keller J."/>
        </authorList>
    </citation>
    <scope>NUCLEOTIDE SEQUENCE [LARGE SCALE GENOMIC DNA]</scope>
    <source>
        <strain evidence="8 9">SAG 2145</strain>
    </source>
</reference>
<name>A0AAW1R005_9CHLO</name>
<comment type="subcellular location">
    <subcellularLocation>
        <location evidence="1">Membrane</location>
        <topology evidence="1">Multi-pass membrane protein</topology>
    </subcellularLocation>
</comment>
<keyword evidence="5 7" id="KW-1133">Transmembrane helix</keyword>
<feature type="transmembrane region" description="Helical" evidence="7">
    <location>
        <begin position="32"/>
        <end position="53"/>
    </location>
</feature>
<evidence type="ECO:0000256" key="2">
    <source>
        <dbReference type="ARBA" id="ARBA00009607"/>
    </source>
</evidence>
<dbReference type="AlphaFoldDB" id="A0AAW1R005"/>
<keyword evidence="4" id="KW-0914">Notch signaling pathway</keyword>
<dbReference type="Pfam" id="PF10251">
    <property type="entry name" value="PEN-2"/>
    <property type="match status" value="1"/>
</dbReference>